<feature type="compositionally biased region" description="Polar residues" evidence="4">
    <location>
        <begin position="154"/>
        <end position="195"/>
    </location>
</feature>
<dbReference type="GO" id="GO:0031012">
    <property type="term" value="C:extracellular matrix"/>
    <property type="evidence" value="ECO:0007669"/>
    <property type="project" value="TreeGrafter"/>
</dbReference>
<dbReference type="GO" id="GO:0005615">
    <property type="term" value="C:extracellular space"/>
    <property type="evidence" value="ECO:0007669"/>
    <property type="project" value="TreeGrafter"/>
</dbReference>
<reference evidence="5" key="1">
    <citation type="submission" date="2022-05" db="EMBL/GenBank/DDBJ databases">
        <authorList>
            <person name="Okamura Y."/>
        </authorList>
    </citation>
    <scope>NUCLEOTIDE SEQUENCE</scope>
</reference>
<sequence>MASVFKTTTTPTITKNKTWLSFAYRKADESGNKMKLFAVVLLAVSAIAEPPVNNRYLPPSQSYGVPGFGGQRQTDAIIRGRPSSSYNAPRRPSTEYGPPSQALSTQYGPPSQAISSQYGPPSQLSNQYLSPSARITQPSTQYGAPNQGFGTDITYATPSQGSRGSNRISQNRFDSNSGYNSAQNRQYLPPNQSGYGSDDGSNGEPANYSFEYMVKDEPSGNDFGHRESRQGDRAEGLYYVLLPDGRKQTVEYEADQNGYRPKISYQDVGVGAGGYNRNAQGGYSGGGYQY</sequence>
<evidence type="ECO:0008006" key="7">
    <source>
        <dbReference type="Google" id="ProtNLM"/>
    </source>
</evidence>
<dbReference type="InterPro" id="IPR031311">
    <property type="entry name" value="CHIT_BIND_RR_consensus"/>
</dbReference>
<feature type="compositionally biased region" description="Polar residues" evidence="4">
    <location>
        <begin position="101"/>
        <end position="144"/>
    </location>
</feature>
<keyword evidence="2" id="KW-0732">Signal</keyword>
<keyword evidence="6" id="KW-1185">Reference proteome</keyword>
<dbReference type="AlphaFoldDB" id="A0A9P0TFY4"/>
<dbReference type="InterPro" id="IPR051217">
    <property type="entry name" value="Insect_Cuticle_Struc_Prot"/>
</dbReference>
<evidence type="ECO:0000256" key="3">
    <source>
        <dbReference type="PROSITE-ProRule" id="PRU00497"/>
    </source>
</evidence>
<evidence type="ECO:0000256" key="2">
    <source>
        <dbReference type="ARBA" id="ARBA00022729"/>
    </source>
</evidence>
<name>A0A9P0TFY4_PIEBR</name>
<comment type="caution">
    <text evidence="5">The sequence shown here is derived from an EMBL/GenBank/DDBJ whole genome shotgun (WGS) entry which is preliminary data.</text>
</comment>
<evidence type="ECO:0000313" key="6">
    <source>
        <dbReference type="Proteomes" id="UP001152562"/>
    </source>
</evidence>
<accession>A0A9P0TFY4</accession>
<dbReference type="Pfam" id="PF00379">
    <property type="entry name" value="Chitin_bind_4"/>
    <property type="match status" value="1"/>
</dbReference>
<dbReference type="PANTHER" id="PTHR12236:SF98">
    <property type="entry name" value="CUTICULAR PROTEIN 56F"/>
    <property type="match status" value="1"/>
</dbReference>
<dbReference type="InterPro" id="IPR000618">
    <property type="entry name" value="Insect_cuticle"/>
</dbReference>
<dbReference type="GO" id="GO:0042302">
    <property type="term" value="F:structural constituent of cuticle"/>
    <property type="evidence" value="ECO:0007669"/>
    <property type="project" value="UniProtKB-UniRule"/>
</dbReference>
<dbReference type="EMBL" id="CALOZG010000008">
    <property type="protein sequence ID" value="CAH4029204.1"/>
    <property type="molecule type" value="Genomic_DNA"/>
</dbReference>
<proteinExistence type="predicted"/>
<dbReference type="PROSITE" id="PS51155">
    <property type="entry name" value="CHIT_BIND_RR_2"/>
    <property type="match status" value="1"/>
</dbReference>
<evidence type="ECO:0000256" key="1">
    <source>
        <dbReference type="ARBA" id="ARBA00022460"/>
    </source>
</evidence>
<keyword evidence="1 3" id="KW-0193">Cuticle</keyword>
<feature type="region of interest" description="Disordered" evidence="4">
    <location>
        <begin position="53"/>
        <end position="206"/>
    </location>
</feature>
<organism evidence="5 6">
    <name type="scientific">Pieris brassicae</name>
    <name type="common">White butterfly</name>
    <name type="synonym">Large white butterfly</name>
    <dbReference type="NCBI Taxonomy" id="7116"/>
    <lineage>
        <taxon>Eukaryota</taxon>
        <taxon>Metazoa</taxon>
        <taxon>Ecdysozoa</taxon>
        <taxon>Arthropoda</taxon>
        <taxon>Hexapoda</taxon>
        <taxon>Insecta</taxon>
        <taxon>Pterygota</taxon>
        <taxon>Neoptera</taxon>
        <taxon>Endopterygota</taxon>
        <taxon>Lepidoptera</taxon>
        <taxon>Glossata</taxon>
        <taxon>Ditrysia</taxon>
        <taxon>Papilionoidea</taxon>
        <taxon>Pieridae</taxon>
        <taxon>Pierinae</taxon>
        <taxon>Pieris</taxon>
    </lineage>
</organism>
<evidence type="ECO:0000256" key="4">
    <source>
        <dbReference type="SAM" id="MobiDB-lite"/>
    </source>
</evidence>
<dbReference type="Proteomes" id="UP001152562">
    <property type="component" value="Unassembled WGS sequence"/>
</dbReference>
<dbReference type="PROSITE" id="PS00233">
    <property type="entry name" value="CHIT_BIND_RR_1"/>
    <property type="match status" value="1"/>
</dbReference>
<gene>
    <name evidence="5" type="ORF">PIBRA_LOCUS5980</name>
</gene>
<evidence type="ECO:0000313" key="5">
    <source>
        <dbReference type="EMBL" id="CAH4029204.1"/>
    </source>
</evidence>
<protein>
    <recommendedName>
        <fullName evidence="7">Pro-resilin</fullName>
    </recommendedName>
</protein>
<dbReference type="PANTHER" id="PTHR12236">
    <property type="entry name" value="STRUCTURAL CONTITUENT OF CUTICLE"/>
    <property type="match status" value="1"/>
</dbReference>